<protein>
    <submittedName>
        <fullName evidence="2">GNAT family N-acetyltransferase</fullName>
    </submittedName>
</protein>
<dbReference type="AlphaFoldDB" id="A0A5C1DIK0"/>
<keyword evidence="3" id="KW-1185">Reference proteome</keyword>
<dbReference type="InterPro" id="IPR016181">
    <property type="entry name" value="Acyl_CoA_acyltransferase"/>
</dbReference>
<accession>A0A5C1DIK0</accession>
<reference evidence="2 3" key="1">
    <citation type="submission" date="2019-08" db="EMBL/GenBank/DDBJ databases">
        <title>Chromobacterium paludis, a novel bacterium isolated from a Maryland marsh pond.</title>
        <authorList>
            <person name="Blackburn M.B."/>
            <person name="Gundersen-Rindal D.E."/>
        </authorList>
    </citation>
    <scope>NUCLEOTIDE SEQUENCE [LARGE SCALE GENOMIC DNA]</scope>
    <source>
        <strain evidence="3">IIBBL 257-1</strain>
    </source>
</reference>
<sequence>MHYLETKRLLLRAVKAEDAQALFDIYGDPATNLYNPNGPYPTQAYAEARLAAWLRGWREDGYGQWAVARLEAPEQVIGFGGIAKRDYGGELRLNLGYRFATAAWGIGYASETAGAALRCAFERLQAPAVYGLVRPANLASIRVLEKQGFQPIGQLPDLPSNPPSRVFVLTREAYNARG</sequence>
<evidence type="ECO:0000259" key="1">
    <source>
        <dbReference type="PROSITE" id="PS51186"/>
    </source>
</evidence>
<dbReference type="EMBL" id="CP043473">
    <property type="protein sequence ID" value="QEL56373.1"/>
    <property type="molecule type" value="Genomic_DNA"/>
</dbReference>
<dbReference type="SUPFAM" id="SSF55729">
    <property type="entry name" value="Acyl-CoA N-acyltransferases (Nat)"/>
    <property type="match status" value="1"/>
</dbReference>
<dbReference type="Gene3D" id="3.40.630.30">
    <property type="match status" value="1"/>
</dbReference>
<dbReference type="Proteomes" id="UP000322079">
    <property type="component" value="Chromosome"/>
</dbReference>
<keyword evidence="2" id="KW-0808">Transferase</keyword>
<dbReference type="GO" id="GO:0016747">
    <property type="term" value="F:acyltransferase activity, transferring groups other than amino-acyl groups"/>
    <property type="evidence" value="ECO:0007669"/>
    <property type="project" value="InterPro"/>
</dbReference>
<dbReference type="InterPro" id="IPR000182">
    <property type="entry name" value="GNAT_dom"/>
</dbReference>
<dbReference type="InterPro" id="IPR051531">
    <property type="entry name" value="N-acetyltransferase"/>
</dbReference>
<dbReference type="PANTHER" id="PTHR43792">
    <property type="entry name" value="GNAT FAMILY, PUTATIVE (AFU_ORTHOLOGUE AFUA_3G00765)-RELATED-RELATED"/>
    <property type="match status" value="1"/>
</dbReference>
<dbReference type="Pfam" id="PF13302">
    <property type="entry name" value="Acetyltransf_3"/>
    <property type="match status" value="1"/>
</dbReference>
<organism evidence="2 3">
    <name type="scientific">Chromobacterium paludis</name>
    <dbReference type="NCBI Taxonomy" id="2605945"/>
    <lineage>
        <taxon>Bacteria</taxon>
        <taxon>Pseudomonadati</taxon>
        <taxon>Pseudomonadota</taxon>
        <taxon>Betaproteobacteria</taxon>
        <taxon>Neisseriales</taxon>
        <taxon>Chromobacteriaceae</taxon>
        <taxon>Chromobacterium</taxon>
    </lineage>
</organism>
<feature type="domain" description="N-acetyltransferase" evidence="1">
    <location>
        <begin position="9"/>
        <end position="172"/>
    </location>
</feature>
<proteinExistence type="predicted"/>
<dbReference type="PANTHER" id="PTHR43792:SF1">
    <property type="entry name" value="N-ACETYLTRANSFERASE DOMAIN-CONTAINING PROTEIN"/>
    <property type="match status" value="1"/>
</dbReference>
<dbReference type="PROSITE" id="PS51186">
    <property type="entry name" value="GNAT"/>
    <property type="match status" value="1"/>
</dbReference>
<dbReference type="RefSeq" id="WP_149297020.1">
    <property type="nucleotide sequence ID" value="NZ_CP043473.1"/>
</dbReference>
<evidence type="ECO:0000313" key="3">
    <source>
        <dbReference type="Proteomes" id="UP000322079"/>
    </source>
</evidence>
<evidence type="ECO:0000313" key="2">
    <source>
        <dbReference type="EMBL" id="QEL56373.1"/>
    </source>
</evidence>
<dbReference type="KEGG" id="chrm:FYK34_12795"/>
<name>A0A5C1DIK0_9NEIS</name>
<gene>
    <name evidence="2" type="ORF">FYK34_12795</name>
</gene>